<keyword evidence="8" id="KW-1133">Transmembrane helix</keyword>
<dbReference type="Gene3D" id="1.20.5.260">
    <property type="entry name" value="Cytochrome b-c1 complex subunit 9"/>
    <property type="match status" value="1"/>
</dbReference>
<sequence>QAAAMPLSRLYNVFFRRTSTFTLTIVLSALVFERVFDQAADAFYERLNQGVSRAGGVRPGAPCSGPWLGPS</sequence>
<dbReference type="SUPFAM" id="SSF81514">
    <property type="entry name" value="Subunit X (non-heme 7 kDa protein) of cytochrome bc1 complex (Ubiquinol-cytochrome c reductase)"/>
    <property type="match status" value="1"/>
</dbReference>
<accession>A0A8C8RW52</accession>
<dbReference type="GO" id="GO:0045275">
    <property type="term" value="C:respiratory chain complex III"/>
    <property type="evidence" value="ECO:0007669"/>
    <property type="project" value="UniProtKB-UniRule"/>
</dbReference>
<evidence type="ECO:0000256" key="5">
    <source>
        <dbReference type="ARBA" id="ARBA00022692"/>
    </source>
</evidence>
<dbReference type="AlphaFoldDB" id="A0A8C8RW52"/>
<comment type="function">
    <text evidence="12">Component of the ubiquinol-cytochrome c oxidoreductase, a multisubunit transmembrane complex that is part of the mitochondrial electron transport chain which drives oxidative phosphorylation. The complex plays an important role in the uptake of multiple carbon sources present in different host niches.</text>
</comment>
<keyword evidence="6 12" id="KW-0999">Mitochondrion inner membrane</keyword>
<evidence type="ECO:0000313" key="13">
    <source>
        <dbReference type="Ensembl" id="ENSPCEP00000011727.1"/>
    </source>
</evidence>
<evidence type="ECO:0000256" key="9">
    <source>
        <dbReference type="ARBA" id="ARBA00023128"/>
    </source>
</evidence>
<reference evidence="13" key="1">
    <citation type="submission" date="2025-08" db="UniProtKB">
        <authorList>
            <consortium name="Ensembl"/>
        </authorList>
    </citation>
    <scope>IDENTIFICATION</scope>
</reference>
<dbReference type="PANTHER" id="PTHR12980">
    <property type="entry name" value="UBIQUINOL-CYTOCHROME C REDUCTASE COMPLEX, SUBUNIT X"/>
    <property type="match status" value="1"/>
</dbReference>
<dbReference type="PANTHER" id="PTHR12980:SF0">
    <property type="entry name" value="CYTOCHROME B-C1 COMPLEX SUBUNIT 9"/>
    <property type="match status" value="1"/>
</dbReference>
<dbReference type="Ensembl" id="ENSPCET00000012128.1">
    <property type="protein sequence ID" value="ENSPCEP00000011727.1"/>
    <property type="gene ID" value="ENSPCEG00000009302.1"/>
</dbReference>
<dbReference type="GO" id="GO:0005743">
    <property type="term" value="C:mitochondrial inner membrane"/>
    <property type="evidence" value="ECO:0007669"/>
    <property type="project" value="UniProtKB-SubCell"/>
</dbReference>
<proteinExistence type="inferred from homology"/>
<dbReference type="GO" id="GO:0006122">
    <property type="term" value="P:mitochondrial electron transport, ubiquinol to cytochrome c"/>
    <property type="evidence" value="ECO:0007669"/>
    <property type="project" value="UniProtKB-UniRule"/>
</dbReference>
<keyword evidence="14" id="KW-1185">Reference proteome</keyword>
<keyword evidence="7 12" id="KW-0249">Electron transport</keyword>
<reference evidence="13" key="2">
    <citation type="submission" date="2025-09" db="UniProtKB">
        <authorList>
            <consortium name="Ensembl"/>
        </authorList>
    </citation>
    <scope>IDENTIFICATION</scope>
</reference>
<evidence type="ECO:0000256" key="2">
    <source>
        <dbReference type="ARBA" id="ARBA00007856"/>
    </source>
</evidence>
<evidence type="ECO:0000256" key="7">
    <source>
        <dbReference type="ARBA" id="ARBA00022982"/>
    </source>
</evidence>
<dbReference type="InterPro" id="IPR008027">
    <property type="entry name" value="QCR9"/>
</dbReference>
<comment type="subunit">
    <text evidence="11">Component of the ubiquinol-cytochrome c oxidoreductase (cytochrome b-c1 complex, complex III, CIII), a multisubunit enzyme composed of 11 subunits. The complex is composed of 3 respiratory subunits cytochrome b, cytochrome c1 and Rieske protein UQCRFS1, 2 core protein subunits UQCRC1/QCR1 and UQCRC2/QCR2, and 6 low-molecular weight protein subunits UQCRH/QCR6, UQCRB/QCR7, UQCRQ/QCR8, UQCR10/QCR9, UQCR11/QCR10 and subunit 9, the cleavage product of Rieske protein UQCRFS1. The complex exists as an obligatory dimer and forms supercomplexes (SCs) in the inner mitochondrial membrane with NADH-ubiquinone oxidoreductase (complex I, CI) and cytochrome c oxidase (complex IV, CIV), resulting in different assemblies (supercomplex SCI(1)III(2)IV(1) and megacomplex MCI(2)III(2)IV(2)). Interacts with STMP1.</text>
</comment>
<name>A0A8C8RW52_9SAUR</name>
<evidence type="ECO:0000256" key="8">
    <source>
        <dbReference type="ARBA" id="ARBA00022989"/>
    </source>
</evidence>
<dbReference type="Proteomes" id="UP000694393">
    <property type="component" value="Unplaced"/>
</dbReference>
<evidence type="ECO:0000256" key="12">
    <source>
        <dbReference type="RuleBase" id="RU368056"/>
    </source>
</evidence>
<evidence type="ECO:0000256" key="1">
    <source>
        <dbReference type="ARBA" id="ARBA00004434"/>
    </source>
</evidence>
<evidence type="ECO:0000256" key="3">
    <source>
        <dbReference type="ARBA" id="ARBA00022448"/>
    </source>
</evidence>
<evidence type="ECO:0000313" key="14">
    <source>
        <dbReference type="Proteomes" id="UP000694393"/>
    </source>
</evidence>
<evidence type="ECO:0000256" key="4">
    <source>
        <dbReference type="ARBA" id="ARBA00022660"/>
    </source>
</evidence>
<organism evidence="13 14">
    <name type="scientific">Pelusios castaneus</name>
    <name type="common">West African mud turtle</name>
    <dbReference type="NCBI Taxonomy" id="367368"/>
    <lineage>
        <taxon>Eukaryota</taxon>
        <taxon>Metazoa</taxon>
        <taxon>Chordata</taxon>
        <taxon>Craniata</taxon>
        <taxon>Vertebrata</taxon>
        <taxon>Euteleostomi</taxon>
        <taxon>Archelosauria</taxon>
        <taxon>Testudinata</taxon>
        <taxon>Testudines</taxon>
        <taxon>Pleurodira</taxon>
        <taxon>Pelomedusidae</taxon>
        <taxon>Pelusios</taxon>
    </lineage>
</organism>
<keyword evidence="5" id="KW-0812">Transmembrane</keyword>
<keyword evidence="4 12" id="KW-0679">Respiratory chain</keyword>
<keyword evidence="9 12" id="KW-0496">Mitochondrion</keyword>
<protein>
    <recommendedName>
        <fullName evidence="12">Complex III subunit 9</fullName>
    </recommendedName>
</protein>
<comment type="subunit">
    <text evidence="12">Component of the ubiquinol-cytochrome c oxidoreductase (cytochrome b-c1 complex, complex III, CIII), a multisubunit enzyme composed of 3 respiratory subunits cytochrome b, cytochrome c1 and Rieske protein, 2 core protein subunits, and additional low-molecular weight protein subunits.</text>
</comment>
<keyword evidence="10" id="KW-0472">Membrane</keyword>
<dbReference type="InterPro" id="IPR036656">
    <property type="entry name" value="QCR9_sf"/>
</dbReference>
<evidence type="ECO:0000256" key="6">
    <source>
        <dbReference type="ARBA" id="ARBA00022792"/>
    </source>
</evidence>
<comment type="similarity">
    <text evidence="2 12">Belongs to the UQCR10/QCR9 family.</text>
</comment>
<evidence type="ECO:0000256" key="11">
    <source>
        <dbReference type="ARBA" id="ARBA00064262"/>
    </source>
</evidence>
<dbReference type="Pfam" id="PF05365">
    <property type="entry name" value="UCR_UQCRX_QCR9"/>
    <property type="match status" value="1"/>
</dbReference>
<comment type="subcellular location">
    <subcellularLocation>
        <location evidence="1 12">Mitochondrion inner membrane</location>
        <topology evidence="1 12">Single-pass membrane protein</topology>
    </subcellularLocation>
</comment>
<evidence type="ECO:0000256" key="10">
    <source>
        <dbReference type="ARBA" id="ARBA00023136"/>
    </source>
</evidence>
<dbReference type="FunFam" id="1.20.5.260:FF:000001">
    <property type="entry name" value="Cytochrome b-c1 complex subunit 9"/>
    <property type="match status" value="1"/>
</dbReference>
<keyword evidence="3 12" id="KW-0813">Transport</keyword>